<evidence type="ECO:0000256" key="1">
    <source>
        <dbReference type="SAM" id="MobiDB-lite"/>
    </source>
</evidence>
<dbReference type="AlphaFoldDB" id="Q4RLV3"/>
<organism evidence="2">
    <name type="scientific">Tetraodon nigroviridis</name>
    <name type="common">Spotted green pufferfish</name>
    <name type="synonym">Chelonodon nigroviridis</name>
    <dbReference type="NCBI Taxonomy" id="99883"/>
    <lineage>
        <taxon>Eukaryota</taxon>
        <taxon>Metazoa</taxon>
        <taxon>Chordata</taxon>
        <taxon>Craniata</taxon>
        <taxon>Vertebrata</taxon>
        <taxon>Euteleostomi</taxon>
        <taxon>Actinopterygii</taxon>
        <taxon>Neopterygii</taxon>
        <taxon>Teleostei</taxon>
        <taxon>Neoteleostei</taxon>
        <taxon>Acanthomorphata</taxon>
        <taxon>Eupercaria</taxon>
        <taxon>Tetraodontiformes</taxon>
        <taxon>Tetradontoidea</taxon>
        <taxon>Tetraodontidae</taxon>
        <taxon>Tetraodon</taxon>
    </lineage>
</organism>
<dbReference type="OrthoDB" id="10626724at2759"/>
<proteinExistence type="predicted"/>
<feature type="compositionally biased region" description="Basic and acidic residues" evidence="1">
    <location>
        <begin position="62"/>
        <end position="75"/>
    </location>
</feature>
<feature type="region of interest" description="Disordered" evidence="1">
    <location>
        <begin position="240"/>
        <end position="263"/>
    </location>
</feature>
<comment type="caution">
    <text evidence="2">The sequence shown here is derived from an EMBL/GenBank/DDBJ whole genome shotgun (WGS) entry which is preliminary data.</text>
</comment>
<gene>
    <name evidence="2" type="ORF">GSTENG00032329001</name>
</gene>
<evidence type="ECO:0000313" key="2">
    <source>
        <dbReference type="EMBL" id="CAG10629.1"/>
    </source>
</evidence>
<sequence length="277" mass="29655">MALQGSGGLWFDTRSQGVQRVSSGRGPRAFMSAAQLRRVGKGNGAAFPTKTEGSSRRGGNKQGEHTTPEEGEPIRGDWHFDQRAAFVSPSPTASLLIGVHKKILCSALVDVDKFQRSVIALFRTLVQMTPEPPPPGAAPWGPVCFPARGTGGGTLMRCSGHREMRHNLPVQGLGGLSYLGPQTGWHTASVLNNSTSGPDGLDLMQKVPDTVAEGAWWQRDGWEEVGRERCSCQSPAGSLLSHAVPPEPRHPNVTPPNSDPPIWMDGCTKRALVTLGK</sequence>
<dbReference type="KEGG" id="tng:GSTEN00032329G001"/>
<accession>Q4RLV3</accession>
<reference evidence="2" key="2">
    <citation type="submission" date="2004-02" db="EMBL/GenBank/DDBJ databases">
        <authorList>
            <consortium name="Genoscope"/>
            <consortium name="Whitehead Institute Centre for Genome Research"/>
        </authorList>
    </citation>
    <scope>NUCLEOTIDE SEQUENCE</scope>
</reference>
<protein>
    <submittedName>
        <fullName evidence="2">(spotted green pufferfish) hypothetical protein</fullName>
    </submittedName>
</protein>
<dbReference type="EMBL" id="CAAE01015019">
    <property type="protein sequence ID" value="CAG10629.1"/>
    <property type="molecule type" value="Genomic_DNA"/>
</dbReference>
<feature type="region of interest" description="Disordered" evidence="1">
    <location>
        <begin position="41"/>
        <end position="75"/>
    </location>
</feature>
<name>Q4RLV3_TETNG</name>
<reference evidence="2" key="1">
    <citation type="journal article" date="2004" name="Nature">
        <title>Genome duplication in the teleost fish Tetraodon nigroviridis reveals the early vertebrate proto-karyotype.</title>
        <authorList>
            <person name="Jaillon O."/>
            <person name="Aury J.-M."/>
            <person name="Brunet F."/>
            <person name="Petit J.-L."/>
            <person name="Stange-Thomann N."/>
            <person name="Mauceli E."/>
            <person name="Bouneau L."/>
            <person name="Fischer C."/>
            <person name="Ozouf-Costaz C."/>
            <person name="Bernot A."/>
            <person name="Nicaud S."/>
            <person name="Jaffe D."/>
            <person name="Fisher S."/>
            <person name="Lutfalla G."/>
            <person name="Dossat C."/>
            <person name="Segurens B."/>
            <person name="Dasilva C."/>
            <person name="Salanoubat M."/>
            <person name="Levy M."/>
            <person name="Boudet N."/>
            <person name="Castellano S."/>
            <person name="Anthouard V."/>
            <person name="Jubin C."/>
            <person name="Castelli V."/>
            <person name="Katinka M."/>
            <person name="Vacherie B."/>
            <person name="Biemont C."/>
            <person name="Skalli Z."/>
            <person name="Cattolico L."/>
            <person name="Poulain J."/>
            <person name="De Berardinis V."/>
            <person name="Cruaud C."/>
            <person name="Duprat S."/>
            <person name="Brottier P."/>
            <person name="Coutanceau J.-P."/>
            <person name="Gouzy J."/>
            <person name="Parra G."/>
            <person name="Lardier G."/>
            <person name="Chapple C."/>
            <person name="McKernan K.J."/>
            <person name="McEwan P."/>
            <person name="Bosak S."/>
            <person name="Kellis M."/>
            <person name="Volff J.-N."/>
            <person name="Guigo R."/>
            <person name="Zody M.C."/>
            <person name="Mesirov J."/>
            <person name="Lindblad-Toh K."/>
            <person name="Birren B."/>
            <person name="Nusbaum C."/>
            <person name="Kahn D."/>
            <person name="Robinson-Rechavi M."/>
            <person name="Laudet V."/>
            <person name="Schachter V."/>
            <person name="Quetier F."/>
            <person name="Saurin W."/>
            <person name="Scarpelli C."/>
            <person name="Wincker P."/>
            <person name="Lander E.S."/>
            <person name="Weissenbach J."/>
            <person name="Roest Crollius H."/>
        </authorList>
    </citation>
    <scope>NUCLEOTIDE SEQUENCE [LARGE SCALE GENOMIC DNA]</scope>
</reference>